<dbReference type="RefSeq" id="WP_059055988.1">
    <property type="nucleotide sequence ID" value="NZ_LOJF01000012.1"/>
</dbReference>
<name>A0A100YU20_TRASO</name>
<proteinExistence type="predicted"/>
<gene>
    <name evidence="1" type="ORF">AUL39_10295</name>
</gene>
<protein>
    <submittedName>
        <fullName evidence="1">Uncharacterized protein</fullName>
    </submittedName>
</protein>
<reference evidence="1 2" key="1">
    <citation type="submission" date="2015-12" db="EMBL/GenBank/DDBJ databases">
        <title>Draft Genome Sequence of Olsenella scatoligenes SK9K4T; a Producer of 3-Methylindole- (skatole) and 4-Methylphenol- (p-cresol) Isolated from Pig Feces.</title>
        <authorList>
            <person name="Li X."/>
            <person name="Borg B."/>
            <person name="Canibe N."/>
        </authorList>
    </citation>
    <scope>NUCLEOTIDE SEQUENCE [LARGE SCALE GENOMIC DNA]</scope>
    <source>
        <strain evidence="1 2">SK9K4</strain>
    </source>
</reference>
<accession>A0A100YU20</accession>
<keyword evidence="2" id="KW-1185">Reference proteome</keyword>
<dbReference type="Proteomes" id="UP000054078">
    <property type="component" value="Unassembled WGS sequence"/>
</dbReference>
<organism evidence="1 2">
    <name type="scientific">Tractidigestivibacter scatoligenes</name>
    <name type="common">Olsenella scatoligenes</name>
    <dbReference type="NCBI Taxonomy" id="1299998"/>
    <lineage>
        <taxon>Bacteria</taxon>
        <taxon>Bacillati</taxon>
        <taxon>Actinomycetota</taxon>
        <taxon>Coriobacteriia</taxon>
        <taxon>Coriobacteriales</taxon>
        <taxon>Atopobiaceae</taxon>
        <taxon>Tractidigestivibacter</taxon>
    </lineage>
</organism>
<dbReference type="EMBL" id="LOJF01000012">
    <property type="protein sequence ID" value="KUH57691.1"/>
    <property type="molecule type" value="Genomic_DNA"/>
</dbReference>
<comment type="caution">
    <text evidence="1">The sequence shown here is derived from an EMBL/GenBank/DDBJ whole genome shotgun (WGS) entry which is preliminary data.</text>
</comment>
<dbReference type="AlphaFoldDB" id="A0A100YU20"/>
<sequence>MFKLNHGYVVPASYLDSFSGLRENAGVPKRYVEAQKVFALELSEGATREFVRFPNNISGVTVEHLIDSEVQARQVDARKRLLRNKSKLEYVGSFPGASEPIPVELGDDGLACLSSATLEHTAQSVRNEMGPCALADALDLTRKRGGSF</sequence>
<evidence type="ECO:0000313" key="2">
    <source>
        <dbReference type="Proteomes" id="UP000054078"/>
    </source>
</evidence>
<evidence type="ECO:0000313" key="1">
    <source>
        <dbReference type="EMBL" id="KUH57691.1"/>
    </source>
</evidence>